<evidence type="ECO:0000313" key="2">
    <source>
        <dbReference type="Proteomes" id="UP001321749"/>
    </source>
</evidence>
<dbReference type="PANTHER" id="PTHR38115">
    <property type="entry name" value="LIPOCALIN-LIKE DOMAIN-CONTAINING PROTEIN"/>
    <property type="match status" value="1"/>
</dbReference>
<reference evidence="1" key="1">
    <citation type="journal article" date="2023" name="Mol. Phylogenet. Evol.">
        <title>Genome-scale phylogeny and comparative genomics of the fungal order Sordariales.</title>
        <authorList>
            <person name="Hensen N."/>
            <person name="Bonometti L."/>
            <person name="Westerberg I."/>
            <person name="Brannstrom I.O."/>
            <person name="Guillou S."/>
            <person name="Cros-Aarteil S."/>
            <person name="Calhoun S."/>
            <person name="Haridas S."/>
            <person name="Kuo A."/>
            <person name="Mondo S."/>
            <person name="Pangilinan J."/>
            <person name="Riley R."/>
            <person name="LaButti K."/>
            <person name="Andreopoulos B."/>
            <person name="Lipzen A."/>
            <person name="Chen C."/>
            <person name="Yan M."/>
            <person name="Daum C."/>
            <person name="Ng V."/>
            <person name="Clum A."/>
            <person name="Steindorff A."/>
            <person name="Ohm R.A."/>
            <person name="Martin F."/>
            <person name="Silar P."/>
            <person name="Natvig D.O."/>
            <person name="Lalanne C."/>
            <person name="Gautier V."/>
            <person name="Ament-Velasquez S.L."/>
            <person name="Kruys A."/>
            <person name="Hutchinson M.I."/>
            <person name="Powell A.J."/>
            <person name="Barry K."/>
            <person name="Miller A.N."/>
            <person name="Grigoriev I.V."/>
            <person name="Debuchy R."/>
            <person name="Gladieux P."/>
            <person name="Hiltunen Thoren M."/>
            <person name="Johannesson H."/>
        </authorList>
    </citation>
    <scope>NUCLEOTIDE SEQUENCE</scope>
    <source>
        <strain evidence="1">PSN324</strain>
    </source>
</reference>
<comment type="caution">
    <text evidence="1">The sequence shown here is derived from an EMBL/GenBank/DDBJ whole genome shotgun (WGS) entry which is preliminary data.</text>
</comment>
<proteinExistence type="predicted"/>
<sequence>MSAPSTKTIHDLNGTWVMSKTLSDDMDPSLVIQGIPWIIRKAVSWATITGNATQTKDAQGHTLLSIAQTATGGIKGETETHKIDGSEIVHSSGMFGTQRVRTSWLDLTNNKPAPGVRTGEGLDPFLTQGWLEESGNGGSPGHILVNVKSDKSGWTAEQVWGFALIDGKRYHVKKFIVRNREQDQRADVRVVYEYVPPKP</sequence>
<evidence type="ECO:0000313" key="1">
    <source>
        <dbReference type="EMBL" id="KAK4463583.1"/>
    </source>
</evidence>
<dbReference type="EMBL" id="MU864958">
    <property type="protein sequence ID" value="KAK4463583.1"/>
    <property type="molecule type" value="Genomic_DNA"/>
</dbReference>
<dbReference type="AlphaFoldDB" id="A0AAV9HTA1"/>
<accession>A0AAV9HTA1</accession>
<reference evidence="1" key="2">
    <citation type="submission" date="2023-06" db="EMBL/GenBank/DDBJ databases">
        <authorList>
            <consortium name="Lawrence Berkeley National Laboratory"/>
            <person name="Mondo S.J."/>
            <person name="Hensen N."/>
            <person name="Bonometti L."/>
            <person name="Westerberg I."/>
            <person name="Brannstrom I.O."/>
            <person name="Guillou S."/>
            <person name="Cros-Aarteil S."/>
            <person name="Calhoun S."/>
            <person name="Haridas S."/>
            <person name="Kuo A."/>
            <person name="Pangilinan J."/>
            <person name="Riley R."/>
            <person name="Labutti K."/>
            <person name="Andreopoulos B."/>
            <person name="Lipzen A."/>
            <person name="Chen C."/>
            <person name="Yanf M."/>
            <person name="Daum C."/>
            <person name="Ng V."/>
            <person name="Clum A."/>
            <person name="Steindorff A."/>
            <person name="Ohm R."/>
            <person name="Martin F."/>
            <person name="Silar P."/>
            <person name="Natvig D."/>
            <person name="Lalanne C."/>
            <person name="Gautier V."/>
            <person name="Ament-Velasquez S.L."/>
            <person name="Kruys A."/>
            <person name="Hutchinson M.I."/>
            <person name="Powell A.J."/>
            <person name="Barry K."/>
            <person name="Miller A.N."/>
            <person name="Grigoriev I.V."/>
            <person name="Debuchy R."/>
            <person name="Gladieux P."/>
            <person name="Thoren M.H."/>
            <person name="Johannesson H."/>
        </authorList>
    </citation>
    <scope>NUCLEOTIDE SEQUENCE</scope>
    <source>
        <strain evidence="1">PSN324</strain>
    </source>
</reference>
<dbReference type="Proteomes" id="UP001321749">
    <property type="component" value="Unassembled WGS sequence"/>
</dbReference>
<dbReference type="PANTHER" id="PTHR38115:SF1">
    <property type="entry name" value="LIPOCALIN-LIKE DOMAIN-CONTAINING PROTEIN"/>
    <property type="match status" value="1"/>
</dbReference>
<gene>
    <name evidence="1" type="ORF">QBC42DRAFT_265543</name>
</gene>
<keyword evidence="2" id="KW-1185">Reference proteome</keyword>
<name>A0AAV9HTA1_9PEZI</name>
<organism evidence="1 2">
    <name type="scientific">Cladorrhinum samala</name>
    <dbReference type="NCBI Taxonomy" id="585594"/>
    <lineage>
        <taxon>Eukaryota</taxon>
        <taxon>Fungi</taxon>
        <taxon>Dikarya</taxon>
        <taxon>Ascomycota</taxon>
        <taxon>Pezizomycotina</taxon>
        <taxon>Sordariomycetes</taxon>
        <taxon>Sordariomycetidae</taxon>
        <taxon>Sordariales</taxon>
        <taxon>Podosporaceae</taxon>
        <taxon>Cladorrhinum</taxon>
    </lineage>
</organism>
<dbReference type="InterPro" id="IPR053037">
    <property type="entry name" value="Pericyclase_pydY-like"/>
</dbReference>
<protein>
    <recommendedName>
        <fullName evidence="3">LCCL domain-containing protein</fullName>
    </recommendedName>
</protein>
<evidence type="ECO:0008006" key="3">
    <source>
        <dbReference type="Google" id="ProtNLM"/>
    </source>
</evidence>